<keyword evidence="3" id="KW-1185">Reference proteome</keyword>
<dbReference type="PANTHER" id="PTHR11614">
    <property type="entry name" value="PHOSPHOLIPASE-RELATED"/>
    <property type="match status" value="1"/>
</dbReference>
<reference evidence="2 3" key="1">
    <citation type="journal article" date="2016" name="Proc. Natl. Acad. Sci. U.S.A.">
        <title>Comparative genomics of biotechnologically important yeasts.</title>
        <authorList>
            <person name="Riley R."/>
            <person name="Haridas S."/>
            <person name="Wolfe K.H."/>
            <person name="Lopes M.R."/>
            <person name="Hittinger C.T."/>
            <person name="Goeker M."/>
            <person name="Salamov A.A."/>
            <person name="Wisecaver J.H."/>
            <person name="Long T.M."/>
            <person name="Calvey C.H."/>
            <person name="Aerts A.L."/>
            <person name="Barry K.W."/>
            <person name="Choi C."/>
            <person name="Clum A."/>
            <person name="Coughlan A.Y."/>
            <person name="Deshpande S."/>
            <person name="Douglass A.P."/>
            <person name="Hanson S.J."/>
            <person name="Klenk H.-P."/>
            <person name="LaButti K.M."/>
            <person name="Lapidus A."/>
            <person name="Lindquist E.A."/>
            <person name="Lipzen A.M."/>
            <person name="Meier-Kolthoff J.P."/>
            <person name="Ohm R.A."/>
            <person name="Otillar R.P."/>
            <person name="Pangilinan J.L."/>
            <person name="Peng Y."/>
            <person name="Rokas A."/>
            <person name="Rosa C.A."/>
            <person name="Scheuner C."/>
            <person name="Sibirny A.A."/>
            <person name="Slot J.C."/>
            <person name="Stielow J.B."/>
            <person name="Sun H."/>
            <person name="Kurtzman C.P."/>
            <person name="Blackwell M."/>
            <person name="Grigoriev I.V."/>
            <person name="Jeffries T.W."/>
        </authorList>
    </citation>
    <scope>NUCLEOTIDE SEQUENCE [LARGE SCALE GENOMIC DNA]</scope>
    <source>
        <strain evidence="2 3">NRRL Y-11557</strain>
    </source>
</reference>
<organism evidence="2 3">
    <name type="scientific">Lipomyces starkeyi NRRL Y-11557</name>
    <dbReference type="NCBI Taxonomy" id="675824"/>
    <lineage>
        <taxon>Eukaryota</taxon>
        <taxon>Fungi</taxon>
        <taxon>Dikarya</taxon>
        <taxon>Ascomycota</taxon>
        <taxon>Saccharomycotina</taxon>
        <taxon>Lipomycetes</taxon>
        <taxon>Lipomycetales</taxon>
        <taxon>Lipomycetaceae</taxon>
        <taxon>Lipomyces</taxon>
    </lineage>
</organism>
<proteinExistence type="predicted"/>
<gene>
    <name evidence="2" type="ORF">LIPSTDRAFT_75778</name>
</gene>
<dbReference type="SUPFAM" id="SSF53474">
    <property type="entry name" value="alpha/beta-Hydrolases"/>
    <property type="match status" value="1"/>
</dbReference>
<dbReference type="Proteomes" id="UP000094385">
    <property type="component" value="Unassembled WGS sequence"/>
</dbReference>
<evidence type="ECO:0000259" key="1">
    <source>
        <dbReference type="Pfam" id="PF12146"/>
    </source>
</evidence>
<accession>A0A1E3PW38</accession>
<dbReference type="InterPro" id="IPR051044">
    <property type="entry name" value="MAG_DAG_Lipase"/>
</dbReference>
<name>A0A1E3PW38_LIPST</name>
<dbReference type="GO" id="GO:0016020">
    <property type="term" value="C:membrane"/>
    <property type="evidence" value="ECO:0007669"/>
    <property type="project" value="EnsemblFungi"/>
</dbReference>
<evidence type="ECO:0000313" key="2">
    <source>
        <dbReference type="EMBL" id="ODQ69540.1"/>
    </source>
</evidence>
<dbReference type="InterPro" id="IPR022742">
    <property type="entry name" value="Hydrolase_4"/>
</dbReference>
<sequence length="304" mass="34841">MTDIRTEERWLVNGIDFYVKSTVTPPGTQTVAKLFFIHGFAEHVNRYEELFDILATKGVEVFAFDQRGAGQTSPKKKDWGVTDEKLVYSDLEDLIERRIGPEIVDAKTPIPWFMIGFSMGGAICLNYAIKGRHRHWFAGYIAVAPLILLHPRTRPNQVVYYILLGISKAFPRLQYFTGIDFDFLSRDPVSVQKVKDDPMCHATCTLKQMSDMLDRGRKLLDRDYYSKIVNRPVLIIHGDADKINFYGASTEFIRNIPVNDKKLVTISGGYHELQNEIESDRKKFQDELTKWILDKSGAKVDAKL</sequence>
<dbReference type="GO" id="GO:0005811">
    <property type="term" value="C:lipid droplet"/>
    <property type="evidence" value="ECO:0007669"/>
    <property type="project" value="EnsemblFungi"/>
</dbReference>
<dbReference type="GO" id="GO:0047372">
    <property type="term" value="F:monoacylglycerol lipase activity"/>
    <property type="evidence" value="ECO:0007669"/>
    <property type="project" value="EnsemblFungi"/>
</dbReference>
<dbReference type="GO" id="GO:0006641">
    <property type="term" value="P:triglyceride metabolic process"/>
    <property type="evidence" value="ECO:0007669"/>
    <property type="project" value="EnsemblFungi"/>
</dbReference>
<feature type="domain" description="Serine aminopeptidase S33" evidence="1">
    <location>
        <begin position="30"/>
        <end position="277"/>
    </location>
</feature>
<dbReference type="AlphaFoldDB" id="A0A1E3PW38"/>
<dbReference type="STRING" id="675824.A0A1E3PW38"/>
<dbReference type="InterPro" id="IPR029058">
    <property type="entry name" value="AB_hydrolase_fold"/>
</dbReference>
<dbReference type="Gene3D" id="3.40.50.1820">
    <property type="entry name" value="alpha/beta hydrolase"/>
    <property type="match status" value="1"/>
</dbReference>
<protein>
    <recommendedName>
        <fullName evidence="1">Serine aminopeptidase S33 domain-containing protein</fullName>
    </recommendedName>
</protein>
<dbReference type="Pfam" id="PF12146">
    <property type="entry name" value="Hydrolase_4"/>
    <property type="match status" value="1"/>
</dbReference>
<dbReference type="OrthoDB" id="10249433at2759"/>
<evidence type="ECO:0000313" key="3">
    <source>
        <dbReference type="Proteomes" id="UP000094385"/>
    </source>
</evidence>
<dbReference type="EMBL" id="KV454303">
    <property type="protein sequence ID" value="ODQ69540.1"/>
    <property type="molecule type" value="Genomic_DNA"/>
</dbReference>